<keyword evidence="5" id="KW-1185">Reference proteome</keyword>
<evidence type="ECO:0000313" key="5">
    <source>
        <dbReference type="Proteomes" id="UP001356095"/>
    </source>
</evidence>
<dbReference type="InterPro" id="IPR058548">
    <property type="entry name" value="MlaB-like_STAS"/>
</dbReference>
<comment type="similarity">
    <text evidence="1 2">Belongs to the anti-sigma-factor antagonist family.</text>
</comment>
<evidence type="ECO:0000313" key="4">
    <source>
        <dbReference type="EMBL" id="MEE2036575.1"/>
    </source>
</evidence>
<dbReference type="RefSeq" id="WP_330090366.1">
    <property type="nucleotide sequence ID" value="NZ_JAUZMY010000003.1"/>
</dbReference>
<dbReference type="PANTHER" id="PTHR33495:SF2">
    <property type="entry name" value="ANTI-SIGMA FACTOR ANTAGONIST TM_1081-RELATED"/>
    <property type="match status" value="1"/>
</dbReference>
<dbReference type="InterPro" id="IPR036513">
    <property type="entry name" value="STAS_dom_sf"/>
</dbReference>
<dbReference type="Pfam" id="PF13466">
    <property type="entry name" value="STAS_2"/>
    <property type="match status" value="1"/>
</dbReference>
<dbReference type="Proteomes" id="UP001356095">
    <property type="component" value="Unassembled WGS sequence"/>
</dbReference>
<evidence type="ECO:0000256" key="2">
    <source>
        <dbReference type="RuleBase" id="RU003749"/>
    </source>
</evidence>
<dbReference type="PANTHER" id="PTHR33495">
    <property type="entry name" value="ANTI-SIGMA FACTOR ANTAGONIST TM_1081-RELATED-RELATED"/>
    <property type="match status" value="1"/>
</dbReference>
<dbReference type="CDD" id="cd07043">
    <property type="entry name" value="STAS_anti-anti-sigma_factors"/>
    <property type="match status" value="1"/>
</dbReference>
<organism evidence="4 5">
    <name type="scientific">Nocardiopsis codii</name>
    <dbReference type="NCBI Taxonomy" id="3065942"/>
    <lineage>
        <taxon>Bacteria</taxon>
        <taxon>Bacillati</taxon>
        <taxon>Actinomycetota</taxon>
        <taxon>Actinomycetes</taxon>
        <taxon>Streptosporangiales</taxon>
        <taxon>Nocardiopsidaceae</taxon>
        <taxon>Nocardiopsis</taxon>
    </lineage>
</organism>
<dbReference type="InterPro" id="IPR002645">
    <property type="entry name" value="STAS_dom"/>
</dbReference>
<sequence>MAVLDTEQDQFLCDGTTVVVLSGEIDIATAERALARITAATADGCVVVDLSAVEFIDASGVNMLVRALRGATRLQHHLLLAGPTRQLSRILDVLGLRDVLATHGDVAAAVAAHSANRHGTAPPGARR</sequence>
<evidence type="ECO:0000259" key="3">
    <source>
        <dbReference type="PROSITE" id="PS50801"/>
    </source>
</evidence>
<dbReference type="PROSITE" id="PS50801">
    <property type="entry name" value="STAS"/>
    <property type="match status" value="1"/>
</dbReference>
<dbReference type="SUPFAM" id="SSF52091">
    <property type="entry name" value="SpoIIaa-like"/>
    <property type="match status" value="1"/>
</dbReference>
<evidence type="ECO:0000256" key="1">
    <source>
        <dbReference type="ARBA" id="ARBA00009013"/>
    </source>
</evidence>
<accession>A0ABU7K2U7</accession>
<dbReference type="InterPro" id="IPR003658">
    <property type="entry name" value="Anti-sigma_ant"/>
</dbReference>
<protein>
    <recommendedName>
        <fullName evidence="2">Anti-sigma factor antagonist</fullName>
    </recommendedName>
</protein>
<dbReference type="NCBIfam" id="TIGR00377">
    <property type="entry name" value="ant_ant_sig"/>
    <property type="match status" value="1"/>
</dbReference>
<feature type="domain" description="STAS" evidence="3">
    <location>
        <begin position="14"/>
        <end position="113"/>
    </location>
</feature>
<comment type="caution">
    <text evidence="4">The sequence shown here is derived from an EMBL/GenBank/DDBJ whole genome shotgun (WGS) entry which is preliminary data.</text>
</comment>
<dbReference type="Gene3D" id="3.30.750.24">
    <property type="entry name" value="STAS domain"/>
    <property type="match status" value="1"/>
</dbReference>
<dbReference type="EMBL" id="JAUZMY010000003">
    <property type="protein sequence ID" value="MEE2036575.1"/>
    <property type="molecule type" value="Genomic_DNA"/>
</dbReference>
<gene>
    <name evidence="4" type="ORF">Q8791_04975</name>
</gene>
<proteinExistence type="inferred from homology"/>
<name>A0ABU7K2U7_9ACTN</name>
<reference evidence="4 5" key="1">
    <citation type="submission" date="2023-08" db="EMBL/GenBank/DDBJ databases">
        <authorList>
            <person name="Girao M."/>
            <person name="Carvalho M.F."/>
        </authorList>
    </citation>
    <scope>NUCLEOTIDE SEQUENCE [LARGE SCALE GENOMIC DNA]</scope>
    <source>
        <strain evidence="4 5">CT-R113</strain>
    </source>
</reference>